<keyword evidence="4" id="KW-1185">Reference proteome</keyword>
<dbReference type="GO" id="GO:0098703">
    <property type="term" value="P:calcium ion import across plasma membrane"/>
    <property type="evidence" value="ECO:0007669"/>
    <property type="project" value="InterPro"/>
</dbReference>
<keyword evidence="2" id="KW-0732">Signal</keyword>
<feature type="signal peptide" evidence="2">
    <location>
        <begin position="1"/>
        <end position="20"/>
    </location>
</feature>
<evidence type="ECO:0000313" key="4">
    <source>
        <dbReference type="Proteomes" id="UP000799421"/>
    </source>
</evidence>
<dbReference type="InterPro" id="IPR024338">
    <property type="entry name" value="MID1/Yam8"/>
</dbReference>
<feature type="compositionally biased region" description="Polar residues" evidence="1">
    <location>
        <begin position="21"/>
        <end position="33"/>
    </location>
</feature>
<feature type="region of interest" description="Disordered" evidence="1">
    <location>
        <begin position="68"/>
        <end position="95"/>
    </location>
</feature>
<feature type="chain" id="PRO_5025612812" description="FZ domain-containing protein" evidence="2">
    <location>
        <begin position="21"/>
        <end position="598"/>
    </location>
</feature>
<dbReference type="GO" id="GO:0005262">
    <property type="term" value="F:calcium channel activity"/>
    <property type="evidence" value="ECO:0007669"/>
    <property type="project" value="InterPro"/>
</dbReference>
<dbReference type="PANTHER" id="PTHR39142">
    <property type="entry name" value="MID1P"/>
    <property type="match status" value="1"/>
</dbReference>
<accession>A0A6A7BQV2</accession>
<gene>
    <name evidence="3" type="ORF">K470DRAFT_273176</name>
</gene>
<evidence type="ECO:0000313" key="3">
    <source>
        <dbReference type="EMBL" id="KAF2857594.1"/>
    </source>
</evidence>
<evidence type="ECO:0000256" key="1">
    <source>
        <dbReference type="SAM" id="MobiDB-lite"/>
    </source>
</evidence>
<dbReference type="EMBL" id="MU006036">
    <property type="protein sequence ID" value="KAF2857594.1"/>
    <property type="molecule type" value="Genomic_DNA"/>
</dbReference>
<dbReference type="OrthoDB" id="4199794at2759"/>
<sequence length="598" mass="65308">MRLGIRWITVIVALVATTWAQQTKGNSPNTPTETAAEAIGGNNVPSKHNIFPGNTTLLRYPKELLQADHAPKTPGLPGDHEHVEDGRHKHHHGDLRKRQNAEQIYISINTCLQPGWNGTGVQTAAPPQLTLYVSTQPGNVKLGPGGIEQTIKPLDQGFANISLMADDGDWFVAVHAPTLPSGFVGFWNFELAISKDAYYHAAEPSTPALTLVDSDISTALFVTSNLTRDNASDTVIQQWMNLTDPFIMFAANANHTAIMGLNNSFCGWSNAAQIAGQQGAPDGEASHVQMGMTTWGPGKKPKERFYITHLNQSSRYVGVRAMVGNSTASGSGVVGGGGKVWKPTEWSTKVVGNCQLMFNLTFCDEVAYAVPANPLKFDIDQLREFYDNHTQFWYQNFNRSLQQIACNTTANAKYSPVHTCDDCAGAYKNWLCAVSIPRCEDFNNPSSWLQKRNVGQKFYNNDSYLPQNILSALHPPMLKAPTVEGSPRLQTYQWAMATNRSRNPRIDEVIQPGPYNEVKPCEDLCYDLVRTCPASMNFGCPVSGRGLEASYGKKSDNSSVTCSFLGAVHNINSADGTSIPITKAVTWAILAALILVVA</sequence>
<evidence type="ECO:0000256" key="2">
    <source>
        <dbReference type="SAM" id="SignalP"/>
    </source>
</evidence>
<name>A0A6A7BQV2_9PEZI</name>
<evidence type="ECO:0008006" key="5">
    <source>
        <dbReference type="Google" id="ProtNLM"/>
    </source>
</evidence>
<feature type="region of interest" description="Disordered" evidence="1">
    <location>
        <begin position="21"/>
        <end position="47"/>
    </location>
</feature>
<reference evidence="3" key="1">
    <citation type="journal article" date="2020" name="Stud. Mycol.">
        <title>101 Dothideomycetes genomes: a test case for predicting lifestyles and emergence of pathogens.</title>
        <authorList>
            <person name="Haridas S."/>
            <person name="Albert R."/>
            <person name="Binder M."/>
            <person name="Bloem J."/>
            <person name="Labutti K."/>
            <person name="Salamov A."/>
            <person name="Andreopoulos B."/>
            <person name="Baker S."/>
            <person name="Barry K."/>
            <person name="Bills G."/>
            <person name="Bluhm B."/>
            <person name="Cannon C."/>
            <person name="Castanera R."/>
            <person name="Culley D."/>
            <person name="Daum C."/>
            <person name="Ezra D."/>
            <person name="Gonzalez J."/>
            <person name="Henrissat B."/>
            <person name="Kuo A."/>
            <person name="Liang C."/>
            <person name="Lipzen A."/>
            <person name="Lutzoni F."/>
            <person name="Magnuson J."/>
            <person name="Mondo S."/>
            <person name="Nolan M."/>
            <person name="Ohm R."/>
            <person name="Pangilinan J."/>
            <person name="Park H.-J."/>
            <person name="Ramirez L."/>
            <person name="Alfaro M."/>
            <person name="Sun H."/>
            <person name="Tritt A."/>
            <person name="Yoshinaga Y."/>
            <person name="Zwiers L.-H."/>
            <person name="Turgeon B."/>
            <person name="Goodwin S."/>
            <person name="Spatafora J."/>
            <person name="Crous P."/>
            <person name="Grigoriev I."/>
        </authorList>
    </citation>
    <scope>NUCLEOTIDE SEQUENCE</scope>
    <source>
        <strain evidence="3">CBS 480.64</strain>
    </source>
</reference>
<feature type="compositionally biased region" description="Basic and acidic residues" evidence="1">
    <location>
        <begin position="78"/>
        <end position="87"/>
    </location>
</feature>
<dbReference type="Proteomes" id="UP000799421">
    <property type="component" value="Unassembled WGS sequence"/>
</dbReference>
<dbReference type="AlphaFoldDB" id="A0A6A7BQV2"/>
<protein>
    <recommendedName>
        <fullName evidence="5">FZ domain-containing protein</fullName>
    </recommendedName>
</protein>
<dbReference type="Pfam" id="PF12929">
    <property type="entry name" value="Mid1"/>
    <property type="match status" value="1"/>
</dbReference>
<dbReference type="PANTHER" id="PTHR39142:SF1">
    <property type="entry name" value="AEL197CP"/>
    <property type="match status" value="1"/>
</dbReference>
<organism evidence="3 4">
    <name type="scientific">Piedraia hortae CBS 480.64</name>
    <dbReference type="NCBI Taxonomy" id="1314780"/>
    <lineage>
        <taxon>Eukaryota</taxon>
        <taxon>Fungi</taxon>
        <taxon>Dikarya</taxon>
        <taxon>Ascomycota</taxon>
        <taxon>Pezizomycotina</taxon>
        <taxon>Dothideomycetes</taxon>
        <taxon>Dothideomycetidae</taxon>
        <taxon>Capnodiales</taxon>
        <taxon>Piedraiaceae</taxon>
        <taxon>Piedraia</taxon>
    </lineage>
</organism>
<proteinExistence type="predicted"/>